<dbReference type="SUPFAM" id="SSF103196">
    <property type="entry name" value="Roadblock/LC7 domain"/>
    <property type="match status" value="1"/>
</dbReference>
<dbReference type="AlphaFoldDB" id="A0AA88LFE6"/>
<feature type="non-terminal residue" evidence="7">
    <location>
        <position position="1"/>
    </location>
</feature>
<dbReference type="GO" id="GO:0005764">
    <property type="term" value="C:lysosome"/>
    <property type="evidence" value="ECO:0007669"/>
    <property type="project" value="UniProtKB-SubCell"/>
</dbReference>
<evidence type="ECO:0000313" key="7">
    <source>
        <dbReference type="EMBL" id="KAK2722576.1"/>
    </source>
</evidence>
<organism evidence="7 8">
    <name type="scientific">Artemia franciscana</name>
    <name type="common">Brine shrimp</name>
    <name type="synonym">Artemia sanfranciscana</name>
    <dbReference type="NCBI Taxonomy" id="6661"/>
    <lineage>
        <taxon>Eukaryota</taxon>
        <taxon>Metazoa</taxon>
        <taxon>Ecdysozoa</taxon>
        <taxon>Arthropoda</taxon>
        <taxon>Crustacea</taxon>
        <taxon>Branchiopoda</taxon>
        <taxon>Anostraca</taxon>
        <taxon>Artemiidae</taxon>
        <taxon>Artemia</taxon>
    </lineage>
</organism>
<dbReference type="Gene3D" id="3.30.450.30">
    <property type="entry name" value="Dynein light chain 2a, cytoplasmic"/>
    <property type="match status" value="1"/>
</dbReference>
<proteinExistence type="inferred from homology"/>
<dbReference type="Pfam" id="PF16672">
    <property type="entry name" value="LAMTOR5"/>
    <property type="match status" value="1"/>
</dbReference>
<evidence type="ECO:0000256" key="2">
    <source>
        <dbReference type="ARBA" id="ARBA00004496"/>
    </source>
</evidence>
<comment type="similarity">
    <text evidence="3">Belongs to the LAMTOR5 family.</text>
</comment>
<dbReference type="InterPro" id="IPR024135">
    <property type="entry name" value="LAMTOR5"/>
</dbReference>
<dbReference type="GO" id="GO:0005085">
    <property type="term" value="F:guanyl-nucleotide exchange factor activity"/>
    <property type="evidence" value="ECO:0007669"/>
    <property type="project" value="TreeGrafter"/>
</dbReference>
<dbReference type="GO" id="GO:0071986">
    <property type="term" value="C:Ragulator complex"/>
    <property type="evidence" value="ECO:0007669"/>
    <property type="project" value="InterPro"/>
</dbReference>
<name>A0AA88LFE6_ARTSF</name>
<keyword evidence="4" id="KW-0963">Cytoplasm</keyword>
<dbReference type="EMBL" id="JAVRJZ010000005">
    <property type="protein sequence ID" value="KAK2722576.1"/>
    <property type="molecule type" value="Genomic_DNA"/>
</dbReference>
<evidence type="ECO:0000256" key="3">
    <source>
        <dbReference type="ARBA" id="ARBA00007795"/>
    </source>
</evidence>
<protein>
    <recommendedName>
        <fullName evidence="6">Late endosomal/lysosomal adaptor and MAPK and MTOR activator 5</fullName>
    </recommendedName>
</protein>
<reference evidence="7" key="1">
    <citation type="submission" date="2023-07" db="EMBL/GenBank/DDBJ databases">
        <title>Chromosome-level genome assembly of Artemia franciscana.</title>
        <authorList>
            <person name="Jo E."/>
        </authorList>
    </citation>
    <scope>NUCLEOTIDE SEQUENCE</scope>
    <source>
        <tissue evidence="7">Whole body</tissue>
    </source>
</reference>
<dbReference type="GO" id="GO:0071230">
    <property type="term" value="P:cellular response to amino acid stimulus"/>
    <property type="evidence" value="ECO:0007669"/>
    <property type="project" value="TreeGrafter"/>
</dbReference>
<keyword evidence="5" id="KW-0458">Lysosome</keyword>
<dbReference type="GO" id="GO:1904263">
    <property type="term" value="P:positive regulation of TORC1 signaling"/>
    <property type="evidence" value="ECO:0007669"/>
    <property type="project" value="TreeGrafter"/>
</dbReference>
<dbReference type="GO" id="GO:0043066">
    <property type="term" value="P:negative regulation of apoptotic process"/>
    <property type="evidence" value="ECO:0007669"/>
    <property type="project" value="InterPro"/>
</dbReference>
<dbReference type="Proteomes" id="UP001187531">
    <property type="component" value="Unassembled WGS sequence"/>
</dbReference>
<comment type="subcellular location">
    <subcellularLocation>
        <location evidence="2">Cytoplasm</location>
    </subcellularLocation>
    <subcellularLocation>
        <location evidence="1">Lysosome</location>
    </subcellularLocation>
</comment>
<keyword evidence="8" id="KW-1185">Reference proteome</keyword>
<dbReference type="PANTHER" id="PTHR13342">
    <property type="entry name" value="RAGULATOR COMPLEX PROTEIN LAMTOR5"/>
    <property type="match status" value="1"/>
</dbReference>
<evidence type="ECO:0000256" key="5">
    <source>
        <dbReference type="ARBA" id="ARBA00023228"/>
    </source>
</evidence>
<evidence type="ECO:0000256" key="6">
    <source>
        <dbReference type="ARBA" id="ARBA00032692"/>
    </source>
</evidence>
<evidence type="ECO:0000256" key="4">
    <source>
        <dbReference type="ARBA" id="ARBA00022490"/>
    </source>
</evidence>
<dbReference type="PRINTS" id="PR02092">
    <property type="entry name" value="HEPBVIRUSXIP"/>
</dbReference>
<evidence type="ECO:0000256" key="1">
    <source>
        <dbReference type="ARBA" id="ARBA00004371"/>
    </source>
</evidence>
<comment type="caution">
    <text evidence="7">The sequence shown here is derived from an EMBL/GenBank/DDBJ whole genome shotgun (WGS) entry which is preliminary data.</text>
</comment>
<dbReference type="PANTHER" id="PTHR13342:SF2">
    <property type="entry name" value="RAGULATOR COMPLEX PROTEIN LAMTOR5"/>
    <property type="match status" value="1"/>
</dbReference>
<evidence type="ECO:0000313" key="8">
    <source>
        <dbReference type="Proteomes" id="UP001187531"/>
    </source>
</evidence>
<sequence length="99" mass="10522">INLKTKNVIMEGALIEHVNEVANSPGVKGVLVIDKQGLCIAANGVLSEKHAGSISSFARTASSLEESGNPLMSIKYEKKDLLIYQSAGVTLAVLKEKEL</sequence>
<gene>
    <name evidence="7" type="ORF">QYM36_002947</name>
</gene>
<accession>A0AA88LFE6</accession>